<keyword evidence="2" id="KW-1185">Reference proteome</keyword>
<sequence length="102" mass="11391">MNVNLKFTNNGKTAIGHFTNDELLEIFKRYANTLTKKYDIVVSVPHELNPSISEAGALKVSVSNVNCDMDAFFKELGKDIKVPLKKRLGGKLDTVFTAEKME</sequence>
<name>A0A329MGD3_9BACL</name>
<protein>
    <submittedName>
        <fullName evidence="1">Uncharacterized protein</fullName>
    </submittedName>
</protein>
<dbReference type="OrthoDB" id="2659952at2"/>
<gene>
    <name evidence="1" type="ORF">DQG23_23490</name>
</gene>
<evidence type="ECO:0000313" key="1">
    <source>
        <dbReference type="EMBL" id="RAV18708.1"/>
    </source>
</evidence>
<proteinExistence type="predicted"/>
<comment type="caution">
    <text evidence="1">The sequence shown here is derived from an EMBL/GenBank/DDBJ whole genome shotgun (WGS) entry which is preliminary data.</text>
</comment>
<accession>A0A329MGD3</accession>
<evidence type="ECO:0000313" key="2">
    <source>
        <dbReference type="Proteomes" id="UP000250369"/>
    </source>
</evidence>
<organism evidence="1 2">
    <name type="scientific">Paenibacillus contaminans</name>
    <dbReference type="NCBI Taxonomy" id="450362"/>
    <lineage>
        <taxon>Bacteria</taxon>
        <taxon>Bacillati</taxon>
        <taxon>Bacillota</taxon>
        <taxon>Bacilli</taxon>
        <taxon>Bacillales</taxon>
        <taxon>Paenibacillaceae</taxon>
        <taxon>Paenibacillus</taxon>
    </lineage>
</organism>
<dbReference type="AlphaFoldDB" id="A0A329MGD3"/>
<dbReference type="RefSeq" id="WP_113033326.1">
    <property type="nucleotide sequence ID" value="NZ_QMFB01000015.1"/>
</dbReference>
<dbReference type="EMBL" id="QMFB01000015">
    <property type="protein sequence ID" value="RAV18708.1"/>
    <property type="molecule type" value="Genomic_DNA"/>
</dbReference>
<reference evidence="1 2" key="1">
    <citation type="journal article" date="2009" name="Int. J. Syst. Evol. Microbiol.">
        <title>Paenibacillus contaminans sp. nov., isolated from a contaminated laboratory plate.</title>
        <authorList>
            <person name="Chou J.H."/>
            <person name="Lee J.H."/>
            <person name="Lin M.C."/>
            <person name="Chang P.S."/>
            <person name="Arun A.B."/>
            <person name="Young C.C."/>
            <person name="Chen W.M."/>
        </authorList>
    </citation>
    <scope>NUCLEOTIDE SEQUENCE [LARGE SCALE GENOMIC DNA]</scope>
    <source>
        <strain evidence="1 2">CKOBP-6</strain>
    </source>
</reference>
<dbReference type="Proteomes" id="UP000250369">
    <property type="component" value="Unassembled WGS sequence"/>
</dbReference>